<name>A0ABV5F582_9FLAO</name>
<dbReference type="Gene3D" id="3.80.10.10">
    <property type="entry name" value="Ribonuclease Inhibitor"/>
    <property type="match status" value="1"/>
</dbReference>
<dbReference type="Proteomes" id="UP001589605">
    <property type="component" value="Unassembled WGS sequence"/>
</dbReference>
<proteinExistence type="predicted"/>
<gene>
    <name evidence="3" type="ORF">ACFFVB_16090</name>
</gene>
<organism evidence="3 4">
    <name type="scientific">Formosa undariae</name>
    <dbReference type="NCBI Taxonomy" id="1325436"/>
    <lineage>
        <taxon>Bacteria</taxon>
        <taxon>Pseudomonadati</taxon>
        <taxon>Bacteroidota</taxon>
        <taxon>Flavobacteriia</taxon>
        <taxon>Flavobacteriales</taxon>
        <taxon>Flavobacteriaceae</taxon>
        <taxon>Formosa</taxon>
    </lineage>
</organism>
<evidence type="ECO:0000313" key="3">
    <source>
        <dbReference type="EMBL" id="MFB9054609.1"/>
    </source>
</evidence>
<dbReference type="SUPFAM" id="SSF52058">
    <property type="entry name" value="L domain-like"/>
    <property type="match status" value="1"/>
</dbReference>
<dbReference type="InterPro" id="IPR032675">
    <property type="entry name" value="LRR_dom_sf"/>
</dbReference>
<evidence type="ECO:0000256" key="1">
    <source>
        <dbReference type="ARBA" id="ARBA00022614"/>
    </source>
</evidence>
<evidence type="ECO:0000313" key="4">
    <source>
        <dbReference type="Proteomes" id="UP001589605"/>
    </source>
</evidence>
<keyword evidence="4" id="KW-1185">Reference proteome</keyword>
<protein>
    <recommendedName>
        <fullName evidence="5">Leucine-rich repeat domain-containing protein</fullName>
    </recommendedName>
</protein>
<comment type="caution">
    <text evidence="3">The sequence shown here is derived from an EMBL/GenBank/DDBJ whole genome shotgun (WGS) entry which is preliminary data.</text>
</comment>
<dbReference type="InterPro" id="IPR052574">
    <property type="entry name" value="CDIRP"/>
</dbReference>
<dbReference type="PANTHER" id="PTHR47566:SF1">
    <property type="entry name" value="PROTEIN NUD1"/>
    <property type="match status" value="1"/>
</dbReference>
<dbReference type="EMBL" id="JBHMEZ010000021">
    <property type="protein sequence ID" value="MFB9054609.1"/>
    <property type="molecule type" value="Genomic_DNA"/>
</dbReference>
<keyword evidence="1" id="KW-0433">Leucine-rich repeat</keyword>
<evidence type="ECO:0000256" key="2">
    <source>
        <dbReference type="ARBA" id="ARBA00022737"/>
    </source>
</evidence>
<evidence type="ECO:0008006" key="5">
    <source>
        <dbReference type="Google" id="ProtNLM"/>
    </source>
</evidence>
<keyword evidence="2" id="KW-0677">Repeat</keyword>
<accession>A0ABV5F582</accession>
<dbReference type="PANTHER" id="PTHR47566">
    <property type="match status" value="1"/>
</dbReference>
<sequence>MADKNISDLTGIESFTALTFSSCSDNNLKSLDLSSNVNLTDLYSHVNQLSSLNCRSNKLPDLDVNPNSALTFLNCSSNEISSLDISGLVNIEQLFLQQNQLTTVNLPSSGSSLWKLEINENQMTDIDVSLFGNLRDLGVHQNQITSLNLKNGNNSNFASFNSEYNPNLTCIFVDDSGWSNDNWSAYKYAPSTFVTHQLIVGT</sequence>
<reference evidence="3 4" key="1">
    <citation type="submission" date="2024-09" db="EMBL/GenBank/DDBJ databases">
        <authorList>
            <person name="Sun Q."/>
            <person name="Mori K."/>
        </authorList>
    </citation>
    <scope>NUCLEOTIDE SEQUENCE [LARGE SCALE GENOMIC DNA]</scope>
    <source>
        <strain evidence="3 4">CECT 8286</strain>
    </source>
</reference>